<dbReference type="PANTHER" id="PTHR35841">
    <property type="entry name" value="PHOSPHONATES-BINDING PERIPLASMIC PROTEIN"/>
    <property type="match status" value="1"/>
</dbReference>
<dbReference type="Gene3D" id="3.40.190.10">
    <property type="entry name" value="Periplasmic binding protein-like II"/>
    <property type="match status" value="2"/>
</dbReference>
<gene>
    <name evidence="4" type="ORF">FHS21_003705</name>
</gene>
<sequence>MIRKLFLTTAAIILGAVASGGAAWADYKDTVKEFRVGLIGGENAQDLMTRNEKFRSLLEAELGIPVKLYPATDYGGIMQAMGANQVEMAGLGPSAFAGAWLDCKCIEPLVVPQEADGSTYYYSVMVTGAGSGIDSVEKMKGKSLAFADPNSASGYLIPNASLKAEGIDPQTYFSRTGFSGGHEQGVIAVLQKQYDGAVTWVSGQGEKSEGYTRGNLRSMVDKGLLKMSDINIIWQSGKIPNGPTAIRTNLPDDLKAKLLEIMMALPTDHPDIYKQVERGTGKGYVRGSMDLFSDIIKLREAEATGGRKS</sequence>
<protein>
    <submittedName>
        <fullName evidence="4">Phosphonate transport system substrate-binding protein</fullName>
    </submittedName>
</protein>
<evidence type="ECO:0000313" key="4">
    <source>
        <dbReference type="EMBL" id="MBB3147289.1"/>
    </source>
</evidence>
<dbReference type="Pfam" id="PF12974">
    <property type="entry name" value="Phosphonate-bd"/>
    <property type="match status" value="1"/>
</dbReference>
<dbReference type="InterPro" id="IPR017797">
    <property type="entry name" value="Phosphnate-bd"/>
</dbReference>
<evidence type="ECO:0000313" key="5">
    <source>
        <dbReference type="Proteomes" id="UP000554520"/>
    </source>
</evidence>
<organism evidence="4 5">
    <name type="scientific">Phyllobacterium trifolii</name>
    <dbReference type="NCBI Taxonomy" id="300193"/>
    <lineage>
        <taxon>Bacteria</taxon>
        <taxon>Pseudomonadati</taxon>
        <taxon>Pseudomonadota</taxon>
        <taxon>Alphaproteobacteria</taxon>
        <taxon>Hyphomicrobiales</taxon>
        <taxon>Phyllobacteriaceae</taxon>
        <taxon>Phyllobacterium</taxon>
    </lineage>
</organism>
<evidence type="ECO:0000256" key="1">
    <source>
        <dbReference type="ARBA" id="ARBA00007162"/>
    </source>
</evidence>
<keyword evidence="2 3" id="KW-0732">Signal</keyword>
<dbReference type="CDD" id="cd01071">
    <property type="entry name" value="PBP2_PhnD_like"/>
    <property type="match status" value="1"/>
</dbReference>
<comment type="similarity">
    <text evidence="1">Belongs to the phosphate/phosphite/phosphonate binding protein family.</text>
</comment>
<dbReference type="NCBIfam" id="TIGR03431">
    <property type="entry name" value="PhnD"/>
    <property type="match status" value="1"/>
</dbReference>
<reference evidence="4 5" key="1">
    <citation type="submission" date="2020-08" db="EMBL/GenBank/DDBJ databases">
        <title>Genomic Encyclopedia of Type Strains, Phase III (KMG-III): the genomes of soil and plant-associated and newly described type strains.</title>
        <authorList>
            <person name="Whitman W."/>
        </authorList>
    </citation>
    <scope>NUCLEOTIDE SEQUENCE [LARGE SCALE GENOMIC DNA]</scope>
    <source>
        <strain evidence="4 5">CECT 7015</strain>
    </source>
</reference>
<dbReference type="GO" id="GO:0055085">
    <property type="term" value="P:transmembrane transport"/>
    <property type="evidence" value="ECO:0007669"/>
    <property type="project" value="InterPro"/>
</dbReference>
<dbReference type="SUPFAM" id="SSF53850">
    <property type="entry name" value="Periplasmic binding protein-like II"/>
    <property type="match status" value="1"/>
</dbReference>
<comment type="caution">
    <text evidence="4">The sequence shown here is derived from an EMBL/GenBank/DDBJ whole genome shotgun (WGS) entry which is preliminary data.</text>
</comment>
<dbReference type="Proteomes" id="UP000554520">
    <property type="component" value="Unassembled WGS sequence"/>
</dbReference>
<dbReference type="NCBIfam" id="TIGR01098">
    <property type="entry name" value="3A0109s03R"/>
    <property type="match status" value="1"/>
</dbReference>
<proteinExistence type="inferred from homology"/>
<dbReference type="InterPro" id="IPR005770">
    <property type="entry name" value="PhnD"/>
</dbReference>
<dbReference type="AlphaFoldDB" id="A0A839UFL6"/>
<evidence type="ECO:0000256" key="2">
    <source>
        <dbReference type="ARBA" id="ARBA00022729"/>
    </source>
</evidence>
<dbReference type="RefSeq" id="WP_183663452.1">
    <property type="nucleotide sequence ID" value="NZ_JACHXN010000011.1"/>
</dbReference>
<feature type="signal peptide" evidence="3">
    <location>
        <begin position="1"/>
        <end position="25"/>
    </location>
</feature>
<evidence type="ECO:0000256" key="3">
    <source>
        <dbReference type="SAM" id="SignalP"/>
    </source>
</evidence>
<dbReference type="GO" id="GO:0015716">
    <property type="term" value="P:organic phosphonate transport"/>
    <property type="evidence" value="ECO:0007669"/>
    <property type="project" value="InterPro"/>
</dbReference>
<dbReference type="PANTHER" id="PTHR35841:SF1">
    <property type="entry name" value="PHOSPHONATES-BINDING PERIPLASMIC PROTEIN"/>
    <property type="match status" value="1"/>
</dbReference>
<feature type="chain" id="PRO_5032457016" evidence="3">
    <location>
        <begin position="26"/>
        <end position="309"/>
    </location>
</feature>
<keyword evidence="5" id="KW-1185">Reference proteome</keyword>
<dbReference type="EMBL" id="JACHXN010000011">
    <property type="protein sequence ID" value="MBB3147289.1"/>
    <property type="molecule type" value="Genomic_DNA"/>
</dbReference>
<accession>A0A839UFL6</accession>
<name>A0A839UFL6_9HYPH</name>
<dbReference type="GO" id="GO:0043190">
    <property type="term" value="C:ATP-binding cassette (ABC) transporter complex"/>
    <property type="evidence" value="ECO:0007669"/>
    <property type="project" value="InterPro"/>
</dbReference>